<dbReference type="Pfam" id="PF03176">
    <property type="entry name" value="MMPL"/>
    <property type="match status" value="2"/>
</dbReference>
<keyword evidence="9" id="KW-1185">Reference proteome</keyword>
<feature type="transmembrane region" description="Helical" evidence="6">
    <location>
        <begin position="330"/>
        <end position="355"/>
    </location>
</feature>
<dbReference type="InterPro" id="IPR004869">
    <property type="entry name" value="MMPL_dom"/>
</dbReference>
<evidence type="ECO:0000313" key="8">
    <source>
        <dbReference type="EMBL" id="MCK7614772.1"/>
    </source>
</evidence>
<dbReference type="Proteomes" id="UP001431221">
    <property type="component" value="Unassembled WGS sequence"/>
</dbReference>
<feature type="transmembrane region" description="Helical" evidence="6">
    <location>
        <begin position="300"/>
        <end position="318"/>
    </location>
</feature>
<accession>A0ABT0H0G0</accession>
<keyword evidence="2" id="KW-1003">Cell membrane</keyword>
<evidence type="ECO:0000256" key="2">
    <source>
        <dbReference type="ARBA" id="ARBA00022475"/>
    </source>
</evidence>
<evidence type="ECO:0000313" key="9">
    <source>
        <dbReference type="Proteomes" id="UP001431221"/>
    </source>
</evidence>
<evidence type="ECO:0000256" key="4">
    <source>
        <dbReference type="ARBA" id="ARBA00022989"/>
    </source>
</evidence>
<evidence type="ECO:0000259" key="7">
    <source>
        <dbReference type="PROSITE" id="PS50156"/>
    </source>
</evidence>
<feature type="transmembrane region" description="Helical" evidence="6">
    <location>
        <begin position="260"/>
        <end position="280"/>
    </location>
</feature>
<evidence type="ECO:0000256" key="6">
    <source>
        <dbReference type="SAM" id="Phobius"/>
    </source>
</evidence>
<feature type="transmembrane region" description="Helical" evidence="6">
    <location>
        <begin position="589"/>
        <end position="611"/>
    </location>
</feature>
<dbReference type="EMBL" id="JALNMJ010000018">
    <property type="protein sequence ID" value="MCK7614772.1"/>
    <property type="molecule type" value="Genomic_DNA"/>
</dbReference>
<feature type="domain" description="SSD" evidence="7">
    <location>
        <begin position="228"/>
        <end position="354"/>
    </location>
</feature>
<dbReference type="InterPro" id="IPR000731">
    <property type="entry name" value="SSD"/>
</dbReference>
<keyword evidence="3 6" id="KW-0812">Transmembrane</keyword>
<feature type="transmembrane region" description="Helical" evidence="6">
    <location>
        <begin position="666"/>
        <end position="685"/>
    </location>
</feature>
<evidence type="ECO:0000256" key="1">
    <source>
        <dbReference type="ARBA" id="ARBA00004651"/>
    </source>
</evidence>
<dbReference type="RefSeq" id="WP_248157549.1">
    <property type="nucleotide sequence ID" value="NZ_JALNMJ010000018.1"/>
</dbReference>
<dbReference type="PANTHER" id="PTHR33406:SF12">
    <property type="entry name" value="BLR2997 PROTEIN"/>
    <property type="match status" value="1"/>
</dbReference>
<evidence type="ECO:0000256" key="5">
    <source>
        <dbReference type="ARBA" id="ARBA00023136"/>
    </source>
</evidence>
<dbReference type="InterPro" id="IPR050545">
    <property type="entry name" value="Mycobact_MmpL"/>
</dbReference>
<gene>
    <name evidence="8" type="ORF">M0H32_21595</name>
</gene>
<feature type="transmembrane region" description="Helical" evidence="6">
    <location>
        <begin position="230"/>
        <end position="254"/>
    </location>
</feature>
<keyword evidence="4 6" id="KW-1133">Transmembrane helix</keyword>
<sequence length="721" mass="76879">MALRRPLIAGLLLALLIGATGAALPSLRFDKQISRAFFSGGQHSETYKALLARADRPTEQLLVLVQGDRPFSAENYETIRDLSLNLELIDGIAGVLSVATMRFPRSHPDHPGAPLLPLALETTDIESRLAAFENATTGARSFMSRDRKKALIVVAVSSDPSQKHILANEIDSTIALAETDGLDISATGESVIGPEIVDALMEDLIVFNLVGGFLAFVAACLLFGNLKLVLLACCPAFLAAFLSLGVFLLLGWPITVLNNVVPVLVLVLALADSVHLVLFLRDDAKGTTVQARAKHTLQAVGPACALTAITTSLAFLAVGVTQNDVLQELAITGALAVFAAYIIVLVAFALMVPLLGRNTKAASTKNWLAMPPAAAQTILANRNLIVATGLVILGASVVAASQLRPWFELNNNLPETSRVLAANNTISEDFGGVFRLWYTVDFVSGDGPSEDWDRLRALSDMVRQTAPDATVLSLVTYADWLGHPDAPPTPAELEELPAPVLASLIDPQNGTTAIIATVPEPMRNAATLEQHDALEAIVRQDGVRSLTGMPMVLRHEPAGIVRELSFGLGLACLLATCLIALAFRSVMLIPVLILPNVLPLAVTAAALYPFYGGHITPTAMLALTVAFGIAVDDSIHFLNRAVRERQGGQSVSEALVVAINRTSRPMIVTTLLISLGISVTFFSAFNTVKLFGGMLILTFLTALAADLFVLPCLLKMKWTRR</sequence>
<dbReference type="SUPFAM" id="SSF82866">
    <property type="entry name" value="Multidrug efflux transporter AcrB transmembrane domain"/>
    <property type="match status" value="2"/>
</dbReference>
<dbReference type="Gene3D" id="1.20.1640.10">
    <property type="entry name" value="Multidrug efflux transporter AcrB transmembrane domain"/>
    <property type="match status" value="2"/>
</dbReference>
<feature type="transmembrane region" description="Helical" evidence="6">
    <location>
        <begin position="691"/>
        <end position="714"/>
    </location>
</feature>
<feature type="transmembrane region" description="Helical" evidence="6">
    <location>
        <begin position="564"/>
        <end position="583"/>
    </location>
</feature>
<feature type="transmembrane region" description="Helical" evidence="6">
    <location>
        <begin position="204"/>
        <end position="223"/>
    </location>
</feature>
<reference evidence="8" key="1">
    <citation type="submission" date="2022-04" db="EMBL/GenBank/DDBJ databases">
        <title>Roseibium sp. CAU 1639 isolated from mud.</title>
        <authorList>
            <person name="Kim W."/>
        </authorList>
    </citation>
    <scope>NUCLEOTIDE SEQUENCE</scope>
    <source>
        <strain evidence="8">CAU 1639</strain>
    </source>
</reference>
<protein>
    <submittedName>
        <fullName evidence="8">MMPL family transporter</fullName>
    </submittedName>
</protein>
<proteinExistence type="predicted"/>
<dbReference type="PROSITE" id="PS50156">
    <property type="entry name" value="SSD"/>
    <property type="match status" value="1"/>
</dbReference>
<evidence type="ECO:0000256" key="3">
    <source>
        <dbReference type="ARBA" id="ARBA00022692"/>
    </source>
</evidence>
<dbReference type="PANTHER" id="PTHR33406">
    <property type="entry name" value="MEMBRANE PROTEIN MJ1562-RELATED"/>
    <property type="match status" value="1"/>
</dbReference>
<comment type="subcellular location">
    <subcellularLocation>
        <location evidence="1">Cell membrane</location>
        <topology evidence="1">Multi-pass membrane protein</topology>
    </subcellularLocation>
</comment>
<comment type="caution">
    <text evidence="8">The sequence shown here is derived from an EMBL/GenBank/DDBJ whole genome shotgun (WGS) entry which is preliminary data.</text>
</comment>
<name>A0ABT0H0G0_9HYPH</name>
<keyword evidence="5 6" id="KW-0472">Membrane</keyword>
<organism evidence="8 9">
    <name type="scientific">Roseibium sediminicola</name>
    <dbReference type="NCBI Taxonomy" id="2933272"/>
    <lineage>
        <taxon>Bacteria</taxon>
        <taxon>Pseudomonadati</taxon>
        <taxon>Pseudomonadota</taxon>
        <taxon>Alphaproteobacteria</taxon>
        <taxon>Hyphomicrobiales</taxon>
        <taxon>Stappiaceae</taxon>
        <taxon>Roseibium</taxon>
    </lineage>
</organism>